<dbReference type="GO" id="GO:0005886">
    <property type="term" value="C:plasma membrane"/>
    <property type="evidence" value="ECO:0007669"/>
    <property type="project" value="UniProtKB-SubCell"/>
</dbReference>
<evidence type="ECO:0000256" key="4">
    <source>
        <dbReference type="ARBA" id="ARBA00022519"/>
    </source>
</evidence>
<comment type="similarity">
    <text evidence="8 9">Belongs to the TRAP transporter small permease family.</text>
</comment>
<evidence type="ECO:0000256" key="5">
    <source>
        <dbReference type="ARBA" id="ARBA00022692"/>
    </source>
</evidence>
<dbReference type="GO" id="GO:0022857">
    <property type="term" value="F:transmembrane transporter activity"/>
    <property type="evidence" value="ECO:0007669"/>
    <property type="project" value="UniProtKB-UniRule"/>
</dbReference>
<feature type="transmembrane region" description="Helical" evidence="9">
    <location>
        <begin position="91"/>
        <end position="109"/>
    </location>
</feature>
<reference evidence="11" key="1">
    <citation type="journal article" date="2014" name="Int. J. Syst. Evol. Microbiol.">
        <title>Complete genome sequence of Corynebacterium casei LMG S-19264T (=DSM 44701T), isolated from a smear-ripened cheese.</title>
        <authorList>
            <consortium name="US DOE Joint Genome Institute (JGI-PGF)"/>
            <person name="Walter F."/>
            <person name="Albersmeier A."/>
            <person name="Kalinowski J."/>
            <person name="Ruckert C."/>
        </authorList>
    </citation>
    <scope>NUCLEOTIDE SEQUENCE</scope>
    <source>
        <strain evidence="11">CGMCC 1.7081</strain>
    </source>
</reference>
<evidence type="ECO:0000256" key="8">
    <source>
        <dbReference type="ARBA" id="ARBA00038436"/>
    </source>
</evidence>
<evidence type="ECO:0000313" key="11">
    <source>
        <dbReference type="EMBL" id="GHH03305.1"/>
    </source>
</evidence>
<evidence type="ECO:0000256" key="3">
    <source>
        <dbReference type="ARBA" id="ARBA00022475"/>
    </source>
</evidence>
<evidence type="ECO:0000313" key="12">
    <source>
        <dbReference type="Proteomes" id="UP000611500"/>
    </source>
</evidence>
<proteinExistence type="inferred from homology"/>
<feature type="domain" description="Tripartite ATP-independent periplasmic transporters DctQ component" evidence="10">
    <location>
        <begin position="27"/>
        <end position="155"/>
    </location>
</feature>
<dbReference type="AlphaFoldDB" id="A0A8J3MFH5"/>
<reference evidence="11" key="2">
    <citation type="submission" date="2020-09" db="EMBL/GenBank/DDBJ databases">
        <authorList>
            <person name="Sun Q."/>
            <person name="Zhou Y."/>
        </authorList>
    </citation>
    <scope>NUCLEOTIDE SEQUENCE</scope>
    <source>
        <strain evidence="11">CGMCC 1.7081</strain>
    </source>
</reference>
<keyword evidence="6 9" id="KW-1133">Transmembrane helix</keyword>
<evidence type="ECO:0000256" key="1">
    <source>
        <dbReference type="ARBA" id="ARBA00004429"/>
    </source>
</evidence>
<keyword evidence="7 9" id="KW-0472">Membrane</keyword>
<keyword evidence="4 9" id="KW-0997">Cell inner membrane</keyword>
<dbReference type="EMBL" id="BNAP01000036">
    <property type="protein sequence ID" value="GHH03305.1"/>
    <property type="molecule type" value="Genomic_DNA"/>
</dbReference>
<dbReference type="PANTHER" id="PTHR35011:SF2">
    <property type="entry name" value="2,3-DIKETO-L-GULONATE TRAP TRANSPORTER SMALL PERMEASE PROTEIN YIAM"/>
    <property type="match status" value="1"/>
</dbReference>
<evidence type="ECO:0000259" key="10">
    <source>
        <dbReference type="Pfam" id="PF04290"/>
    </source>
</evidence>
<dbReference type="RefSeq" id="WP_028095257.1">
    <property type="nucleotide sequence ID" value="NZ_BNAP01000036.1"/>
</dbReference>
<gene>
    <name evidence="11" type="ORF">GCM10010961_41340</name>
</gene>
<keyword evidence="2 9" id="KW-0813">Transport</keyword>
<dbReference type="InterPro" id="IPR007387">
    <property type="entry name" value="TRAP_DctQ"/>
</dbReference>
<sequence length="161" mass="17207">MNTLKTLPRRLVSTLAVIGVLAYAAAAVVTVADIVGRNLGMPIEGVVDLVQLFVVAGAWLVMPYAFQAAAHVSVDFVLNMLPAAAAAPLKVLAALVALVLVGLMLWYGFDTFKLRTMFGDRSQQLGIPVAWYWYPLLVGLAASLIGILIQLSDSLKKEPQA</sequence>
<name>A0A8J3MFH5_9RHOB</name>
<keyword evidence="12" id="KW-1185">Reference proteome</keyword>
<keyword evidence="3" id="KW-1003">Cell membrane</keyword>
<feature type="transmembrane region" description="Helical" evidence="9">
    <location>
        <begin position="129"/>
        <end position="149"/>
    </location>
</feature>
<protein>
    <recommendedName>
        <fullName evidence="9">TRAP transporter small permease protein</fullName>
    </recommendedName>
</protein>
<comment type="subunit">
    <text evidence="9">The complex comprises the extracytoplasmic solute receptor protein and the two transmembrane proteins.</text>
</comment>
<evidence type="ECO:0000256" key="6">
    <source>
        <dbReference type="ARBA" id="ARBA00022989"/>
    </source>
</evidence>
<organism evidence="11 12">
    <name type="scientific">Pseudodonghicola xiamenensis</name>
    <dbReference type="NCBI Taxonomy" id="337702"/>
    <lineage>
        <taxon>Bacteria</taxon>
        <taxon>Pseudomonadati</taxon>
        <taxon>Pseudomonadota</taxon>
        <taxon>Alphaproteobacteria</taxon>
        <taxon>Rhodobacterales</taxon>
        <taxon>Paracoccaceae</taxon>
        <taxon>Pseudodonghicola</taxon>
    </lineage>
</organism>
<comment type="caution">
    <text evidence="11">The sequence shown here is derived from an EMBL/GenBank/DDBJ whole genome shotgun (WGS) entry which is preliminary data.</text>
</comment>
<feature type="transmembrane region" description="Helical" evidence="9">
    <location>
        <begin position="50"/>
        <end position="70"/>
    </location>
</feature>
<accession>A0A8J3MFH5</accession>
<keyword evidence="5 9" id="KW-0812">Transmembrane</keyword>
<dbReference type="PANTHER" id="PTHR35011">
    <property type="entry name" value="2,3-DIKETO-L-GULONATE TRAP TRANSPORTER SMALL PERMEASE PROTEIN YIAM"/>
    <property type="match status" value="1"/>
</dbReference>
<comment type="function">
    <text evidence="9">Part of the tripartite ATP-independent periplasmic (TRAP) transport system.</text>
</comment>
<evidence type="ECO:0000256" key="7">
    <source>
        <dbReference type="ARBA" id="ARBA00023136"/>
    </source>
</evidence>
<dbReference type="Proteomes" id="UP000611500">
    <property type="component" value="Unassembled WGS sequence"/>
</dbReference>
<comment type="subcellular location">
    <subcellularLocation>
        <location evidence="1 9">Cell inner membrane</location>
        <topology evidence="1 9">Multi-pass membrane protein</topology>
    </subcellularLocation>
</comment>
<comment type="caution">
    <text evidence="9">Lacks conserved residue(s) required for the propagation of feature annotation.</text>
</comment>
<evidence type="ECO:0000256" key="9">
    <source>
        <dbReference type="RuleBase" id="RU369079"/>
    </source>
</evidence>
<evidence type="ECO:0000256" key="2">
    <source>
        <dbReference type="ARBA" id="ARBA00022448"/>
    </source>
</evidence>
<dbReference type="GO" id="GO:0015740">
    <property type="term" value="P:C4-dicarboxylate transport"/>
    <property type="evidence" value="ECO:0007669"/>
    <property type="project" value="TreeGrafter"/>
</dbReference>
<dbReference type="Pfam" id="PF04290">
    <property type="entry name" value="DctQ"/>
    <property type="match status" value="1"/>
</dbReference>
<dbReference type="InterPro" id="IPR055348">
    <property type="entry name" value="DctQ"/>
</dbReference>